<organism evidence="1 2">
    <name type="scientific">Eumeta variegata</name>
    <name type="common">Bagworm moth</name>
    <name type="synonym">Eumeta japonica</name>
    <dbReference type="NCBI Taxonomy" id="151549"/>
    <lineage>
        <taxon>Eukaryota</taxon>
        <taxon>Metazoa</taxon>
        <taxon>Ecdysozoa</taxon>
        <taxon>Arthropoda</taxon>
        <taxon>Hexapoda</taxon>
        <taxon>Insecta</taxon>
        <taxon>Pterygota</taxon>
        <taxon>Neoptera</taxon>
        <taxon>Endopterygota</taxon>
        <taxon>Lepidoptera</taxon>
        <taxon>Glossata</taxon>
        <taxon>Ditrysia</taxon>
        <taxon>Tineoidea</taxon>
        <taxon>Psychidae</taxon>
        <taxon>Oiketicinae</taxon>
        <taxon>Eumeta</taxon>
    </lineage>
</organism>
<name>A0A4C1V4H9_EUMVA</name>
<dbReference type="EMBL" id="BGZK01000274">
    <property type="protein sequence ID" value="GBP33499.1"/>
    <property type="molecule type" value="Genomic_DNA"/>
</dbReference>
<comment type="caution">
    <text evidence="1">The sequence shown here is derived from an EMBL/GenBank/DDBJ whole genome shotgun (WGS) entry which is preliminary data.</text>
</comment>
<protein>
    <submittedName>
        <fullName evidence="1">Uncharacterized protein</fullName>
    </submittedName>
</protein>
<proteinExistence type="predicted"/>
<dbReference type="AlphaFoldDB" id="A0A4C1V4H9"/>
<dbReference type="Proteomes" id="UP000299102">
    <property type="component" value="Unassembled WGS sequence"/>
</dbReference>
<evidence type="ECO:0000313" key="1">
    <source>
        <dbReference type="EMBL" id="GBP33499.1"/>
    </source>
</evidence>
<gene>
    <name evidence="1" type="ORF">EVAR_23902_1</name>
</gene>
<keyword evidence="2" id="KW-1185">Reference proteome</keyword>
<evidence type="ECO:0000313" key="2">
    <source>
        <dbReference type="Proteomes" id="UP000299102"/>
    </source>
</evidence>
<reference evidence="1 2" key="1">
    <citation type="journal article" date="2019" name="Commun. Biol.">
        <title>The bagworm genome reveals a unique fibroin gene that provides high tensile strength.</title>
        <authorList>
            <person name="Kono N."/>
            <person name="Nakamura H."/>
            <person name="Ohtoshi R."/>
            <person name="Tomita M."/>
            <person name="Numata K."/>
            <person name="Arakawa K."/>
        </authorList>
    </citation>
    <scope>NUCLEOTIDE SEQUENCE [LARGE SCALE GENOMIC DNA]</scope>
</reference>
<accession>A0A4C1V4H9</accession>
<sequence>MVFIGQDNRPLIVPREIRSRVKNGPAASRTEVGWVLYGVGGGQGALINCLMATCKDEIEDTIRNYLDFDGLGVQPKCSAHDVEQCRPTRLQHFGSNR</sequence>